<accession>A0A177A6G8</accession>
<dbReference type="eggNOG" id="ENOG502S0AG">
    <property type="taxonomic scope" value="Eukaryota"/>
</dbReference>
<dbReference type="GeneID" id="36290317"/>
<feature type="compositionally biased region" description="Low complexity" evidence="1">
    <location>
        <begin position="298"/>
        <end position="312"/>
    </location>
</feature>
<evidence type="ECO:0000313" key="2">
    <source>
        <dbReference type="EMBL" id="OAF56614.1"/>
    </source>
</evidence>
<organism evidence="2">
    <name type="scientific">Pseudogymnoascus destructans</name>
    <dbReference type="NCBI Taxonomy" id="655981"/>
    <lineage>
        <taxon>Eukaryota</taxon>
        <taxon>Fungi</taxon>
        <taxon>Dikarya</taxon>
        <taxon>Ascomycota</taxon>
        <taxon>Pezizomycotina</taxon>
        <taxon>Leotiomycetes</taxon>
        <taxon>Thelebolales</taxon>
        <taxon>Thelebolaceae</taxon>
        <taxon>Pseudogymnoascus</taxon>
    </lineage>
</organism>
<protein>
    <recommendedName>
        <fullName evidence="3">Transcriptional regulator</fullName>
    </recommendedName>
</protein>
<evidence type="ECO:0008006" key="3">
    <source>
        <dbReference type="Google" id="ProtNLM"/>
    </source>
</evidence>
<dbReference type="PANTHER" id="PTHR15410">
    <property type="entry name" value="HIRA-INTERACTING PROTEIN 3"/>
    <property type="match status" value="1"/>
</dbReference>
<feature type="compositionally biased region" description="Acidic residues" evidence="1">
    <location>
        <begin position="175"/>
        <end position="194"/>
    </location>
</feature>
<dbReference type="Proteomes" id="UP000077154">
    <property type="component" value="Unassembled WGS sequence"/>
</dbReference>
<dbReference type="OrthoDB" id="552755at2759"/>
<name>A0A177A6G8_9PEZI</name>
<feature type="compositionally biased region" description="Basic and acidic residues" evidence="1">
    <location>
        <begin position="425"/>
        <end position="439"/>
    </location>
</feature>
<dbReference type="InterPro" id="IPR037647">
    <property type="entry name" value="HIRIP3"/>
</dbReference>
<feature type="compositionally biased region" description="Basic and acidic residues" evidence="1">
    <location>
        <begin position="84"/>
        <end position="100"/>
    </location>
</feature>
<dbReference type="EMBL" id="KV441403">
    <property type="protein sequence ID" value="OAF56614.1"/>
    <property type="molecule type" value="Genomic_DNA"/>
</dbReference>
<feature type="compositionally biased region" description="Basic residues" evidence="1">
    <location>
        <begin position="200"/>
        <end position="215"/>
    </location>
</feature>
<dbReference type="GO" id="GO:0005634">
    <property type="term" value="C:nucleus"/>
    <property type="evidence" value="ECO:0007669"/>
    <property type="project" value="TreeGrafter"/>
</dbReference>
<reference evidence="2" key="1">
    <citation type="submission" date="2016-03" db="EMBL/GenBank/DDBJ databases">
        <title>Updated assembly of Pseudogymnoascus destructans, the fungus causing white-nose syndrome of bats.</title>
        <authorList>
            <person name="Palmer J.M."/>
            <person name="Drees K.P."/>
            <person name="Foster J.T."/>
            <person name="Lindner D.L."/>
        </authorList>
    </citation>
    <scope>NUCLEOTIDE SEQUENCE [LARGE SCALE GENOMIC DNA]</scope>
    <source>
        <strain evidence="2">20631-21</strain>
    </source>
</reference>
<feature type="region of interest" description="Disordered" evidence="1">
    <location>
        <begin position="393"/>
        <end position="449"/>
    </location>
</feature>
<dbReference type="PANTHER" id="PTHR15410:SF2">
    <property type="entry name" value="HIRA-INTERACTING PROTEIN 3"/>
    <property type="match status" value="1"/>
</dbReference>
<dbReference type="RefSeq" id="XP_024321908.1">
    <property type="nucleotide sequence ID" value="XM_024470844.1"/>
</dbReference>
<dbReference type="VEuPathDB" id="FungiDB:GMDG_07420"/>
<feature type="region of interest" description="Disordered" evidence="1">
    <location>
        <begin position="63"/>
        <end position="319"/>
    </location>
</feature>
<proteinExistence type="predicted"/>
<feature type="compositionally biased region" description="Acidic residues" evidence="1">
    <location>
        <begin position="127"/>
        <end position="152"/>
    </location>
</feature>
<sequence length="449" mass="48988">MASDKAITNAILETVRKLFKTDLDALSVNHVRKIVEEQLDLSSGFLKGDAWKAKSKELITSEVAKLDEGTSAPESPAPAPKPKSKPEPQPKVTKKNEPVKKGTKRAAPAKAAAPKKRQKKEVTPSSSDEELSEPESEPEQSEEEAEFSDSDVSEAPRPTKRAGGGPWKKGKKEEMESEEESEAEETPSDGDSDVSEAPKKKGAKPKAKTKAKPAPRRASTASRKSSEKVVSENEEEEEVASPIKLNPVVVAKSKPLHTVETPDAEDDEKPDTTNQAAEDSDSDLSVLINEPPKRSKSSSKSTKPSTSKTPKPAAALSPANAEIKTLQSQLVKCGIRKIWQFELKDYGDDSKAKTRHLKNMLKEVGMEGRFSEARAREIKEMRELAQDVEAVTEGATLWGKRGRRSGGKKVVSQEVESGSEEESKEEDRPARRAARKDDLAFLGDESESD</sequence>
<evidence type="ECO:0000256" key="1">
    <source>
        <dbReference type="SAM" id="MobiDB-lite"/>
    </source>
</evidence>
<gene>
    <name evidence="2" type="ORF">VC83_07268</name>
</gene>
<dbReference type="AlphaFoldDB" id="A0A177A6G8"/>